<dbReference type="Proteomes" id="UP000032142">
    <property type="component" value="Unassembled WGS sequence"/>
</dbReference>
<keyword evidence="3" id="KW-1185">Reference proteome</keyword>
<sequence>MPLGLSPDITPTRMPSGLSPDITPL</sequence>
<organism evidence="2 3">
    <name type="scientific">Gossypium arboreum</name>
    <name type="common">Tree cotton</name>
    <name type="synonym">Gossypium nanking</name>
    <dbReference type="NCBI Taxonomy" id="29729"/>
    <lineage>
        <taxon>Eukaryota</taxon>
        <taxon>Viridiplantae</taxon>
        <taxon>Streptophyta</taxon>
        <taxon>Embryophyta</taxon>
        <taxon>Tracheophyta</taxon>
        <taxon>Spermatophyta</taxon>
        <taxon>Magnoliopsida</taxon>
        <taxon>eudicotyledons</taxon>
        <taxon>Gunneridae</taxon>
        <taxon>Pentapetalae</taxon>
        <taxon>rosids</taxon>
        <taxon>malvids</taxon>
        <taxon>Malvales</taxon>
        <taxon>Malvaceae</taxon>
        <taxon>Malvoideae</taxon>
        <taxon>Gossypium</taxon>
    </lineage>
</organism>
<name>A0A0B0PT26_GOSAR</name>
<protein>
    <submittedName>
        <fullName evidence="2">Uncharacterized protein</fullName>
    </submittedName>
</protein>
<gene>
    <name evidence="2" type="ORF">F383_36256</name>
</gene>
<reference evidence="3" key="1">
    <citation type="submission" date="2014-09" db="EMBL/GenBank/DDBJ databases">
        <authorList>
            <person name="Mudge J."/>
            <person name="Ramaraj T."/>
            <person name="Lindquist I.E."/>
            <person name="Bharti A.K."/>
            <person name="Sundararajan A."/>
            <person name="Cameron C.T."/>
            <person name="Woodward J.E."/>
            <person name="May G.D."/>
            <person name="Brubaker C."/>
            <person name="Broadhvest J."/>
            <person name="Wilkins T.A."/>
        </authorList>
    </citation>
    <scope>NUCLEOTIDE SEQUENCE</scope>
    <source>
        <strain evidence="3">cv. AKA8401</strain>
    </source>
</reference>
<feature type="region of interest" description="Disordered" evidence="1">
    <location>
        <begin position="1"/>
        <end position="25"/>
    </location>
</feature>
<accession>A0A0B0PT26</accession>
<dbReference type="EMBL" id="KN450794">
    <property type="protein sequence ID" value="KHG29613.1"/>
    <property type="molecule type" value="Genomic_DNA"/>
</dbReference>
<dbReference type="AlphaFoldDB" id="A0A0B0PT26"/>
<evidence type="ECO:0000313" key="3">
    <source>
        <dbReference type="Proteomes" id="UP000032142"/>
    </source>
</evidence>
<evidence type="ECO:0000313" key="2">
    <source>
        <dbReference type="EMBL" id="KHG29613.1"/>
    </source>
</evidence>
<evidence type="ECO:0000256" key="1">
    <source>
        <dbReference type="SAM" id="MobiDB-lite"/>
    </source>
</evidence>
<proteinExistence type="predicted"/>